<name>A0A6I6MLD2_9CAUL</name>
<protein>
    <submittedName>
        <fullName evidence="1">Uncharacterized protein</fullName>
    </submittedName>
</protein>
<sequence>MPQAQPIITTVRVEAFIASAFRLLFWLIGVVLRRAPSDPPARLKRLLSFAECTVEYVLFLKAVALHGPPPQRKTHPRFAATGFRRVQSRRSRLFFRGAKIRARRASALVRVLALIDALTRPQRAVAYFLKQICNGLTLAHLVAVAPPAHALAASVIATADDAELDTS</sequence>
<dbReference type="KEGG" id="tsv:DSM104635_00874"/>
<dbReference type="RefSeq" id="WP_158765026.1">
    <property type="nucleotide sequence ID" value="NZ_CP047045.1"/>
</dbReference>
<dbReference type="EMBL" id="CP047045">
    <property type="protein sequence ID" value="QGZ94058.1"/>
    <property type="molecule type" value="Genomic_DNA"/>
</dbReference>
<reference evidence="2" key="1">
    <citation type="submission" date="2019-12" db="EMBL/GenBank/DDBJ databases">
        <title>Complete genome of Terracaulis silvestris 0127_4.</title>
        <authorList>
            <person name="Vieira S."/>
            <person name="Riedel T."/>
            <person name="Sproer C."/>
            <person name="Pascual J."/>
            <person name="Boedeker C."/>
            <person name="Overmann J."/>
        </authorList>
    </citation>
    <scope>NUCLEOTIDE SEQUENCE [LARGE SCALE GENOMIC DNA]</scope>
    <source>
        <strain evidence="2">0127_4</strain>
    </source>
</reference>
<organism evidence="1 2">
    <name type="scientific">Terricaulis silvestris</name>
    <dbReference type="NCBI Taxonomy" id="2686094"/>
    <lineage>
        <taxon>Bacteria</taxon>
        <taxon>Pseudomonadati</taxon>
        <taxon>Pseudomonadota</taxon>
        <taxon>Alphaproteobacteria</taxon>
        <taxon>Caulobacterales</taxon>
        <taxon>Caulobacteraceae</taxon>
        <taxon>Terricaulis</taxon>
    </lineage>
</organism>
<keyword evidence="2" id="KW-1185">Reference proteome</keyword>
<evidence type="ECO:0000313" key="1">
    <source>
        <dbReference type="EMBL" id="QGZ94058.1"/>
    </source>
</evidence>
<dbReference type="AlphaFoldDB" id="A0A6I6MLD2"/>
<proteinExistence type="predicted"/>
<dbReference type="Proteomes" id="UP000431269">
    <property type="component" value="Chromosome"/>
</dbReference>
<gene>
    <name evidence="1" type="ORF">DSM104635_00874</name>
</gene>
<evidence type="ECO:0000313" key="2">
    <source>
        <dbReference type="Proteomes" id="UP000431269"/>
    </source>
</evidence>
<accession>A0A6I6MLD2</accession>